<accession>A0AAV2Z124</accession>
<dbReference type="SUPFAM" id="SSF56219">
    <property type="entry name" value="DNase I-like"/>
    <property type="match status" value="1"/>
</dbReference>
<organism evidence="5 6">
    <name type="scientific">Lagenidium giganteum</name>
    <dbReference type="NCBI Taxonomy" id="4803"/>
    <lineage>
        <taxon>Eukaryota</taxon>
        <taxon>Sar</taxon>
        <taxon>Stramenopiles</taxon>
        <taxon>Oomycota</taxon>
        <taxon>Peronosporomycetes</taxon>
        <taxon>Pythiales</taxon>
        <taxon>Pythiaceae</taxon>
    </lineage>
</organism>
<evidence type="ECO:0000256" key="3">
    <source>
        <dbReference type="SAM" id="MobiDB-lite"/>
    </source>
</evidence>
<evidence type="ECO:0000313" key="5">
    <source>
        <dbReference type="EMBL" id="DAZ99098.1"/>
    </source>
</evidence>
<feature type="compositionally biased region" description="Low complexity" evidence="3">
    <location>
        <begin position="297"/>
        <end position="317"/>
    </location>
</feature>
<sequence>MVERDLKPTSVESPAAPPPVNSNNHGSNNRRRYSVSDDVWGTEDADIGITNVIPSTTADRGVIYEVSLRFPAAHKLWRIQRSFQDFADLHSALEARHRNALEVRRIYLPRPSRMSWDTFRSSGLDQAAERMMLKLNGYIHKLLEIEEIHTNKAFRMFFTPRQDSADSETQASLLPSITVTAGTTRLSEVIELKTNCKETPAQFPRATTNPVKSQCDHVIYYGAGMQLRALGGLKVGLTKRSALSGSQKAVAVAAGVAGVALTGPFSAVLAIGALGGGVGKYQMNKTYYLTVGKSHSARSSRNSGSLTSSPNSPSSPSQTRGSVVSATSEHNECFVIENAGMFSSPRRPVKFGDLIHFFCKSVRKSVRISQPPDSKRGHLMVTNEESNMAMMRFVSPYGYRGPVVCGSHVYIQVLNGNWANQVMGLHGDFIATGNSPTVFKLCVHEHMCQASEEAIPIPRPLPLRPLKLRVMVYNVWLMPSILTSINGKLSPSTNQRAEAIPRCLASMDLDVVVFCEAFDPHAREILTKGMKEFGFLYETKVVGGSSVANKKVIDGGTFAMSRFPLEQFQETTFGSVAVGDDRVADKGVIYFQTRVNNEVVHVFGTHLQAWNTPVAIGTRRCQLKRVREYMENMKISKDDVVVIVGDLNVNQCGNQEAQREYIDMLNILEVQDPPLVPSSSPYSFDPTTNNLAVAGPSSGGETERLDYVLIPNMFRQPAEVFAEVVQLKATKDWRAPMINTAPERLVDLSDHYPVVCELRYETSRL</sequence>
<protein>
    <recommendedName>
        <fullName evidence="1">sphingomyelin phosphodiesterase</fullName>
        <ecNumber evidence="1">3.1.4.12</ecNumber>
    </recommendedName>
</protein>
<proteinExistence type="predicted"/>
<keyword evidence="2" id="KW-0378">Hydrolase</keyword>
<dbReference type="Gene3D" id="3.30.1520.10">
    <property type="entry name" value="Phox-like domain"/>
    <property type="match status" value="1"/>
</dbReference>
<dbReference type="InterPro" id="IPR036871">
    <property type="entry name" value="PX_dom_sf"/>
</dbReference>
<dbReference type="CDD" id="cd09078">
    <property type="entry name" value="nSMase"/>
    <property type="match status" value="1"/>
</dbReference>
<dbReference type="PANTHER" id="PTHR16320:SF23">
    <property type="entry name" value="SPHINGOMYELINASE C 1"/>
    <property type="match status" value="1"/>
</dbReference>
<dbReference type="GO" id="GO:0004767">
    <property type="term" value="F:sphingomyelin phosphodiesterase activity"/>
    <property type="evidence" value="ECO:0007669"/>
    <property type="project" value="UniProtKB-EC"/>
</dbReference>
<evidence type="ECO:0000256" key="1">
    <source>
        <dbReference type="ARBA" id="ARBA00012369"/>
    </source>
</evidence>
<feature type="region of interest" description="Disordered" evidence="3">
    <location>
        <begin position="1"/>
        <end position="33"/>
    </location>
</feature>
<feature type="region of interest" description="Disordered" evidence="3">
    <location>
        <begin position="297"/>
        <end position="323"/>
    </location>
</feature>
<reference evidence="5" key="1">
    <citation type="submission" date="2022-11" db="EMBL/GenBank/DDBJ databases">
        <authorList>
            <person name="Morgan W.R."/>
            <person name="Tartar A."/>
        </authorList>
    </citation>
    <scope>NUCLEOTIDE SEQUENCE</scope>
    <source>
        <strain evidence="5">ARSEF 373</strain>
    </source>
</reference>
<comment type="caution">
    <text evidence="5">The sequence shown here is derived from an EMBL/GenBank/DDBJ whole genome shotgun (WGS) entry which is preliminary data.</text>
</comment>
<dbReference type="PANTHER" id="PTHR16320">
    <property type="entry name" value="SPHINGOMYELINASE FAMILY MEMBER"/>
    <property type="match status" value="1"/>
</dbReference>
<dbReference type="PROSITE" id="PS50195">
    <property type="entry name" value="PX"/>
    <property type="match status" value="1"/>
</dbReference>
<dbReference type="CDD" id="cd06093">
    <property type="entry name" value="PX_domain"/>
    <property type="match status" value="1"/>
</dbReference>
<dbReference type="Pfam" id="PF00787">
    <property type="entry name" value="PX"/>
    <property type="match status" value="1"/>
</dbReference>
<name>A0AAV2Z124_9STRA</name>
<feature type="domain" description="PX" evidence="4">
    <location>
        <begin position="42"/>
        <end position="165"/>
    </location>
</feature>
<dbReference type="SUPFAM" id="SSF64268">
    <property type="entry name" value="PX domain"/>
    <property type="match status" value="1"/>
</dbReference>
<dbReference type="EMBL" id="DAKRPA010000090">
    <property type="protein sequence ID" value="DAZ99098.1"/>
    <property type="molecule type" value="Genomic_DNA"/>
</dbReference>
<keyword evidence="6" id="KW-1185">Reference proteome</keyword>
<dbReference type="Proteomes" id="UP001146120">
    <property type="component" value="Unassembled WGS sequence"/>
</dbReference>
<evidence type="ECO:0000256" key="2">
    <source>
        <dbReference type="ARBA" id="ARBA00022801"/>
    </source>
</evidence>
<dbReference type="InterPro" id="IPR001683">
    <property type="entry name" value="PX_dom"/>
</dbReference>
<dbReference type="GO" id="GO:0005576">
    <property type="term" value="C:extracellular region"/>
    <property type="evidence" value="ECO:0007669"/>
    <property type="project" value="InterPro"/>
</dbReference>
<reference evidence="5" key="2">
    <citation type="journal article" date="2023" name="Microbiol Resour">
        <title>Decontamination and Annotation of the Draft Genome Sequence of the Oomycete Lagenidium giganteum ARSEF 373.</title>
        <authorList>
            <person name="Morgan W.R."/>
            <person name="Tartar A."/>
        </authorList>
    </citation>
    <scope>NUCLEOTIDE SEQUENCE</scope>
    <source>
        <strain evidence="5">ARSEF 373</strain>
    </source>
</reference>
<dbReference type="Gene3D" id="3.60.10.10">
    <property type="entry name" value="Endonuclease/exonuclease/phosphatase"/>
    <property type="match status" value="1"/>
</dbReference>
<dbReference type="SMART" id="SM00312">
    <property type="entry name" value="PX"/>
    <property type="match status" value="1"/>
</dbReference>
<dbReference type="InterPro" id="IPR038772">
    <property type="entry name" value="Sph/SMPD2-like"/>
</dbReference>
<gene>
    <name evidence="5" type="ORF">N0F65_008403</name>
</gene>
<dbReference type="AlphaFoldDB" id="A0AAV2Z124"/>
<dbReference type="InterPro" id="IPR017766">
    <property type="entry name" value="Sphingomyelinase/PLipase_C"/>
</dbReference>
<dbReference type="GO" id="GO:0035091">
    <property type="term" value="F:phosphatidylinositol binding"/>
    <property type="evidence" value="ECO:0007669"/>
    <property type="project" value="InterPro"/>
</dbReference>
<dbReference type="InterPro" id="IPR036691">
    <property type="entry name" value="Endo/exonu/phosph_ase_sf"/>
</dbReference>
<evidence type="ECO:0000259" key="4">
    <source>
        <dbReference type="PROSITE" id="PS50195"/>
    </source>
</evidence>
<evidence type="ECO:0000313" key="6">
    <source>
        <dbReference type="Proteomes" id="UP001146120"/>
    </source>
</evidence>
<dbReference type="EC" id="3.1.4.12" evidence="1"/>